<name>A0A1E3P0H3_WICAA</name>
<keyword evidence="5 6" id="KW-0472">Membrane</keyword>
<evidence type="ECO:0000313" key="7">
    <source>
        <dbReference type="EMBL" id="ODQ58744.1"/>
    </source>
</evidence>
<keyword evidence="8" id="KW-1185">Reference proteome</keyword>
<feature type="transmembrane region" description="Helical" evidence="6">
    <location>
        <begin position="273"/>
        <end position="293"/>
    </location>
</feature>
<dbReference type="AlphaFoldDB" id="A0A1E3P0H3"/>
<dbReference type="RefSeq" id="XP_019037951.1">
    <property type="nucleotide sequence ID" value="XM_019180685.1"/>
</dbReference>
<sequence length="443" mass="49613">VAVKDEVLNIARSALPLSITFFFEYLLAVNSLFLIGHLGSKELGSASLAVVTFNITGMAVFEGMATSLDTFCSQAFGARKYYKVGLYFQRCSVMIFTLSIPILMIWWWSKPILSYVVKEEELLDLTQIYLRILCFGAPGLIAFETGKRFLQAQRIFHASTYVLFICLPLNIVMNYFFIKLWGFIGAPIAIVVTYWLMAVLLLGYVVFVDGQQCWNGLSKRALRHWKPMLKLALPGLVMIESEYLSFEILTIMASYFGTDSLAAQSIISNIGSLWYQFPFAIGCAISTRVAIYVGSGSQRSSRVSVRIAFAVAAFTSLFSFLLLIFFKRPLTLMFTSDPHVVELSVKSMPILAINQLGDTFNIISAGILRSQGRQTIGSYLNVFAYYVVALPVSYLLAFHYKFEITGLWLGLTVGVTILGISETICVIKSNWNQIIKEALERNE</sequence>
<dbReference type="Proteomes" id="UP000094112">
    <property type="component" value="Unassembled WGS sequence"/>
</dbReference>
<comment type="subcellular location">
    <subcellularLocation>
        <location evidence="1">Membrane</location>
        <topology evidence="1">Multi-pass membrane protein</topology>
    </subcellularLocation>
</comment>
<evidence type="ECO:0000313" key="8">
    <source>
        <dbReference type="Proteomes" id="UP000094112"/>
    </source>
</evidence>
<dbReference type="NCBIfam" id="TIGR00797">
    <property type="entry name" value="matE"/>
    <property type="match status" value="1"/>
</dbReference>
<gene>
    <name evidence="7" type="ORF">WICANDRAFT_16331</name>
</gene>
<evidence type="ECO:0000256" key="4">
    <source>
        <dbReference type="ARBA" id="ARBA00022989"/>
    </source>
</evidence>
<feature type="transmembrane region" description="Helical" evidence="6">
    <location>
        <begin position="406"/>
        <end position="427"/>
    </location>
</feature>
<protein>
    <recommendedName>
        <fullName evidence="9">MATE efflux family protein</fullName>
    </recommendedName>
</protein>
<evidence type="ECO:0000256" key="2">
    <source>
        <dbReference type="ARBA" id="ARBA00010199"/>
    </source>
</evidence>
<feature type="transmembrane region" description="Helical" evidence="6">
    <location>
        <begin position="86"/>
        <end position="108"/>
    </location>
</feature>
<feature type="non-terminal residue" evidence="7">
    <location>
        <position position="1"/>
    </location>
</feature>
<dbReference type="InterPro" id="IPR045069">
    <property type="entry name" value="MATE_euk"/>
</dbReference>
<keyword evidence="3 6" id="KW-0812">Transmembrane</keyword>
<dbReference type="PANTHER" id="PTHR11206">
    <property type="entry name" value="MULTIDRUG RESISTANCE PROTEIN"/>
    <property type="match status" value="1"/>
</dbReference>
<dbReference type="GO" id="GO:1990961">
    <property type="term" value="P:xenobiotic detoxification by transmembrane export across the plasma membrane"/>
    <property type="evidence" value="ECO:0007669"/>
    <property type="project" value="InterPro"/>
</dbReference>
<organism evidence="7 8">
    <name type="scientific">Wickerhamomyces anomalus (strain ATCC 58044 / CBS 1984 / NCYC 433 / NRRL Y-366-8)</name>
    <name type="common">Yeast</name>
    <name type="synonym">Hansenula anomala</name>
    <dbReference type="NCBI Taxonomy" id="683960"/>
    <lineage>
        <taxon>Eukaryota</taxon>
        <taxon>Fungi</taxon>
        <taxon>Dikarya</taxon>
        <taxon>Ascomycota</taxon>
        <taxon>Saccharomycotina</taxon>
        <taxon>Saccharomycetes</taxon>
        <taxon>Phaffomycetales</taxon>
        <taxon>Wickerhamomycetaceae</taxon>
        <taxon>Wickerhamomyces</taxon>
    </lineage>
</organism>
<dbReference type="GO" id="GO:0015297">
    <property type="term" value="F:antiporter activity"/>
    <property type="evidence" value="ECO:0007669"/>
    <property type="project" value="InterPro"/>
</dbReference>
<dbReference type="GeneID" id="30197931"/>
<dbReference type="CDD" id="cd13132">
    <property type="entry name" value="MATE_eukaryotic"/>
    <property type="match status" value="1"/>
</dbReference>
<feature type="transmembrane region" description="Helical" evidence="6">
    <location>
        <begin position="46"/>
        <end position="65"/>
    </location>
</feature>
<dbReference type="EMBL" id="KV454211">
    <property type="protein sequence ID" value="ODQ58744.1"/>
    <property type="molecule type" value="Genomic_DNA"/>
</dbReference>
<feature type="non-terminal residue" evidence="7">
    <location>
        <position position="443"/>
    </location>
</feature>
<proteinExistence type="inferred from homology"/>
<feature type="transmembrane region" description="Helical" evidence="6">
    <location>
        <begin position="184"/>
        <end position="207"/>
    </location>
</feature>
<feature type="transmembrane region" description="Helical" evidence="6">
    <location>
        <begin position="380"/>
        <end position="400"/>
    </location>
</feature>
<feature type="transmembrane region" description="Helical" evidence="6">
    <location>
        <begin position="128"/>
        <end position="146"/>
    </location>
</feature>
<dbReference type="Pfam" id="PF01554">
    <property type="entry name" value="MatE"/>
    <property type="match status" value="2"/>
</dbReference>
<dbReference type="GO" id="GO:0016020">
    <property type="term" value="C:membrane"/>
    <property type="evidence" value="ECO:0007669"/>
    <property type="project" value="UniProtKB-SubCell"/>
</dbReference>
<accession>A0A1E3P0H3</accession>
<feature type="transmembrane region" description="Helical" evidence="6">
    <location>
        <begin position="158"/>
        <end position="178"/>
    </location>
</feature>
<evidence type="ECO:0000256" key="6">
    <source>
        <dbReference type="SAM" id="Phobius"/>
    </source>
</evidence>
<evidence type="ECO:0008006" key="9">
    <source>
        <dbReference type="Google" id="ProtNLM"/>
    </source>
</evidence>
<dbReference type="STRING" id="683960.A0A1E3P0H3"/>
<evidence type="ECO:0000256" key="3">
    <source>
        <dbReference type="ARBA" id="ARBA00022692"/>
    </source>
</evidence>
<evidence type="ECO:0000256" key="1">
    <source>
        <dbReference type="ARBA" id="ARBA00004141"/>
    </source>
</evidence>
<dbReference type="InterPro" id="IPR002528">
    <property type="entry name" value="MATE_fam"/>
</dbReference>
<dbReference type="GO" id="GO:0042910">
    <property type="term" value="F:xenobiotic transmembrane transporter activity"/>
    <property type="evidence" value="ECO:0007669"/>
    <property type="project" value="InterPro"/>
</dbReference>
<evidence type="ECO:0000256" key="5">
    <source>
        <dbReference type="ARBA" id="ARBA00023136"/>
    </source>
</evidence>
<comment type="similarity">
    <text evidence="2">Belongs to the multi antimicrobial extrusion (MATE) (TC 2.A.66.1) family.</text>
</comment>
<feature type="transmembrane region" description="Helical" evidence="6">
    <location>
        <begin position="21"/>
        <end position="40"/>
    </location>
</feature>
<reference evidence="7 8" key="1">
    <citation type="journal article" date="2016" name="Proc. Natl. Acad. Sci. U.S.A.">
        <title>Comparative genomics of biotechnologically important yeasts.</title>
        <authorList>
            <person name="Riley R."/>
            <person name="Haridas S."/>
            <person name="Wolfe K.H."/>
            <person name="Lopes M.R."/>
            <person name="Hittinger C.T."/>
            <person name="Goeker M."/>
            <person name="Salamov A.A."/>
            <person name="Wisecaver J.H."/>
            <person name="Long T.M."/>
            <person name="Calvey C.H."/>
            <person name="Aerts A.L."/>
            <person name="Barry K.W."/>
            <person name="Choi C."/>
            <person name="Clum A."/>
            <person name="Coughlan A.Y."/>
            <person name="Deshpande S."/>
            <person name="Douglass A.P."/>
            <person name="Hanson S.J."/>
            <person name="Klenk H.-P."/>
            <person name="LaButti K.M."/>
            <person name="Lapidus A."/>
            <person name="Lindquist E.A."/>
            <person name="Lipzen A.M."/>
            <person name="Meier-Kolthoff J.P."/>
            <person name="Ohm R.A."/>
            <person name="Otillar R.P."/>
            <person name="Pangilinan J.L."/>
            <person name="Peng Y."/>
            <person name="Rokas A."/>
            <person name="Rosa C.A."/>
            <person name="Scheuner C."/>
            <person name="Sibirny A.A."/>
            <person name="Slot J.C."/>
            <person name="Stielow J.B."/>
            <person name="Sun H."/>
            <person name="Kurtzman C.P."/>
            <person name="Blackwell M."/>
            <person name="Grigoriev I.V."/>
            <person name="Jeffries T.W."/>
        </authorList>
    </citation>
    <scope>NUCLEOTIDE SEQUENCE [LARGE SCALE GENOMIC DNA]</scope>
    <source>
        <strain evidence="8">ATCC 58044 / CBS 1984 / NCYC 433 / NRRL Y-366-8</strain>
    </source>
</reference>
<dbReference type="OrthoDB" id="2126698at2759"/>
<feature type="transmembrane region" description="Helical" evidence="6">
    <location>
        <begin position="305"/>
        <end position="326"/>
    </location>
</feature>
<keyword evidence="4 6" id="KW-1133">Transmembrane helix</keyword>